<evidence type="ECO:0000256" key="10">
    <source>
        <dbReference type="ARBA" id="ARBA00023012"/>
    </source>
</evidence>
<dbReference type="GO" id="GO:0005524">
    <property type="term" value="F:ATP binding"/>
    <property type="evidence" value="ECO:0007669"/>
    <property type="project" value="UniProtKB-KW"/>
</dbReference>
<sequence length="733" mass="82396">MPVFISSLKNAVGVLMLDSFTLYFASIAVMTVMTLLNFLTWRTNKHVPGTLLYIFYPLLLLTAIVSFALIGKIPDQIAITLANNMMFLASIVHCLSLSQFLNYHGRGLKFVCLFTALSALLLVYFTFLQPSMRSRVYISDLQHIVEATFLLFIFIKYARKPYPNASIVYIIILTLVAASFITRSLFMDDIAQQDAILNSWFNSLLFLNSVIAPMFYAAGMALLCNERRELRLNKLTEKAHKDLEIRGLFLSTISHEIRTPLNGILGSAQLVLNQTSDSRNKAYCEAIINSAESLNLLVDKVLEYASLDQHDEALYEEDIEFKTWLQNLCLLLSPLAEQKQLKFELACNIPDKACYYCDQQKLRQIIINLVGNAIKFTDTGTVKVQIDLINETQLDHTLKVSVLDSGPGIEKDEIDYLTEPYIQSSAGKEKGGTGLGLAITSRLLDKINSQLEITSELGVGSVFSFNMTLAIGELSLVEQRHQSKDYLTGLDVLLVEDLDLNQKIAVEFMADDEHKIKLAKDGKSAIELMKKYHFDVVLLDMNLPDLTGQQVLKTLKRVEHKNQRTPVLAFTASLSPDEIKEYLALGIKDIVGKPLKQEKLRQALSDSQSTQTASIAVELIDTLYDETATETLTSSFSIDEVSSIYNEFILSARNKLSRCQALLEQDPEQCIKLLHRQASTAMQLGFNSYGLALKKIERRLLDKKPLNNSLNEASTLWQHSLEAYLKYVRQGLG</sequence>
<comment type="caution">
    <text evidence="16">The sequence shown here is derived from an EMBL/GenBank/DDBJ whole genome shotgun (WGS) entry which is preliminary data.</text>
</comment>
<dbReference type="SUPFAM" id="SSF47384">
    <property type="entry name" value="Homodimeric domain of signal transducing histidine kinase"/>
    <property type="match status" value="1"/>
</dbReference>
<keyword evidence="16" id="KW-0418">Kinase</keyword>
<dbReference type="Gene3D" id="3.40.50.2300">
    <property type="match status" value="1"/>
</dbReference>
<name>A0A9W4QU62_PSEHA</name>
<accession>A0A9W4QU62</accession>
<evidence type="ECO:0000313" key="17">
    <source>
        <dbReference type="Proteomes" id="UP001152447"/>
    </source>
</evidence>
<dbReference type="SUPFAM" id="SSF55874">
    <property type="entry name" value="ATPase domain of HSP90 chaperone/DNA topoisomerase II/histidine kinase"/>
    <property type="match status" value="1"/>
</dbReference>
<dbReference type="InterPro" id="IPR011006">
    <property type="entry name" value="CheY-like_superfamily"/>
</dbReference>
<proteinExistence type="predicted"/>
<comment type="catalytic activity">
    <reaction evidence="1">
        <text>ATP + protein L-histidine = ADP + protein N-phospho-L-histidine.</text>
        <dbReference type="EC" id="2.7.13.3"/>
    </reaction>
</comment>
<dbReference type="CDD" id="cd00082">
    <property type="entry name" value="HisKA"/>
    <property type="match status" value="1"/>
</dbReference>
<feature type="transmembrane region" description="Helical" evidence="13">
    <location>
        <begin position="51"/>
        <end position="71"/>
    </location>
</feature>
<keyword evidence="16" id="KW-0808">Transferase</keyword>
<dbReference type="SUPFAM" id="SSF52172">
    <property type="entry name" value="CheY-like"/>
    <property type="match status" value="1"/>
</dbReference>
<evidence type="ECO:0000256" key="6">
    <source>
        <dbReference type="ARBA" id="ARBA00022692"/>
    </source>
</evidence>
<keyword evidence="17" id="KW-1185">Reference proteome</keyword>
<feature type="transmembrane region" description="Helical" evidence="13">
    <location>
        <begin position="110"/>
        <end position="130"/>
    </location>
</feature>
<dbReference type="InterPro" id="IPR004358">
    <property type="entry name" value="Sig_transdc_His_kin-like_C"/>
</dbReference>
<keyword evidence="10" id="KW-0902">Two-component regulatory system</keyword>
<evidence type="ECO:0000256" key="4">
    <source>
        <dbReference type="ARBA" id="ARBA00022475"/>
    </source>
</evidence>
<evidence type="ECO:0000256" key="7">
    <source>
        <dbReference type="ARBA" id="ARBA00022741"/>
    </source>
</evidence>
<feature type="domain" description="Response regulatory" evidence="15">
    <location>
        <begin position="491"/>
        <end position="608"/>
    </location>
</feature>
<reference evidence="16" key="1">
    <citation type="submission" date="2022-07" db="EMBL/GenBank/DDBJ databases">
        <authorList>
            <person name="Criscuolo A."/>
        </authorList>
    </citation>
    <scope>NUCLEOTIDE SEQUENCE</scope>
    <source>
        <strain evidence="16">CIP103197</strain>
    </source>
</reference>
<evidence type="ECO:0000256" key="2">
    <source>
        <dbReference type="ARBA" id="ARBA00004651"/>
    </source>
</evidence>
<dbReference type="SMART" id="SM00387">
    <property type="entry name" value="HATPase_c"/>
    <property type="match status" value="1"/>
</dbReference>
<dbReference type="Pfam" id="PF00512">
    <property type="entry name" value="HisKA"/>
    <property type="match status" value="1"/>
</dbReference>
<evidence type="ECO:0000256" key="8">
    <source>
        <dbReference type="ARBA" id="ARBA00022840"/>
    </source>
</evidence>
<dbReference type="InterPro" id="IPR036641">
    <property type="entry name" value="HPT_dom_sf"/>
</dbReference>
<dbReference type="InterPro" id="IPR003594">
    <property type="entry name" value="HATPase_dom"/>
</dbReference>
<keyword evidence="5 12" id="KW-0597">Phosphoprotein</keyword>
<evidence type="ECO:0000256" key="1">
    <source>
        <dbReference type="ARBA" id="ARBA00000085"/>
    </source>
</evidence>
<feature type="modified residue" description="4-aspartylphosphate" evidence="12">
    <location>
        <position position="540"/>
    </location>
</feature>
<evidence type="ECO:0000256" key="11">
    <source>
        <dbReference type="ARBA" id="ARBA00023136"/>
    </source>
</evidence>
<dbReference type="EC" id="2.7.13.3" evidence="3"/>
<keyword evidence="4" id="KW-1003">Cell membrane</keyword>
<keyword evidence="11 13" id="KW-0472">Membrane</keyword>
<dbReference type="GO" id="GO:0000155">
    <property type="term" value="F:phosphorelay sensor kinase activity"/>
    <property type="evidence" value="ECO:0007669"/>
    <property type="project" value="InterPro"/>
</dbReference>
<dbReference type="Pfam" id="PF00072">
    <property type="entry name" value="Response_reg"/>
    <property type="match status" value="1"/>
</dbReference>
<dbReference type="Proteomes" id="UP001152447">
    <property type="component" value="Unassembled WGS sequence"/>
</dbReference>
<dbReference type="PROSITE" id="PS50109">
    <property type="entry name" value="HIS_KIN"/>
    <property type="match status" value="1"/>
</dbReference>
<dbReference type="InterPro" id="IPR036097">
    <property type="entry name" value="HisK_dim/P_sf"/>
</dbReference>
<evidence type="ECO:0000259" key="14">
    <source>
        <dbReference type="PROSITE" id="PS50109"/>
    </source>
</evidence>
<dbReference type="PROSITE" id="PS50110">
    <property type="entry name" value="RESPONSE_REGULATORY"/>
    <property type="match status" value="1"/>
</dbReference>
<keyword evidence="6 13" id="KW-0812">Transmembrane</keyword>
<keyword evidence="7" id="KW-0547">Nucleotide-binding</keyword>
<evidence type="ECO:0000256" key="9">
    <source>
        <dbReference type="ARBA" id="ARBA00022989"/>
    </source>
</evidence>
<feature type="transmembrane region" description="Helical" evidence="13">
    <location>
        <begin position="206"/>
        <end position="224"/>
    </location>
</feature>
<gene>
    <name evidence="16" type="primary">rcsC_6</name>
    <name evidence="16" type="ORF">PSEHALCIP103_00880</name>
</gene>
<dbReference type="PRINTS" id="PR00344">
    <property type="entry name" value="BCTRLSENSOR"/>
</dbReference>
<evidence type="ECO:0000259" key="15">
    <source>
        <dbReference type="PROSITE" id="PS50110"/>
    </source>
</evidence>
<evidence type="ECO:0000256" key="3">
    <source>
        <dbReference type="ARBA" id="ARBA00012438"/>
    </source>
</evidence>
<comment type="subcellular location">
    <subcellularLocation>
        <location evidence="2">Cell membrane</location>
        <topology evidence="2">Multi-pass membrane protein</topology>
    </subcellularLocation>
</comment>
<dbReference type="CDD" id="cd17546">
    <property type="entry name" value="REC_hyHK_CKI1_RcsC-like"/>
    <property type="match status" value="1"/>
</dbReference>
<dbReference type="EMBL" id="CAMAPB010000008">
    <property type="protein sequence ID" value="CAH9053726.1"/>
    <property type="molecule type" value="Genomic_DNA"/>
</dbReference>
<dbReference type="Gene3D" id="3.30.565.10">
    <property type="entry name" value="Histidine kinase-like ATPase, C-terminal domain"/>
    <property type="match status" value="1"/>
</dbReference>
<evidence type="ECO:0000313" key="16">
    <source>
        <dbReference type="EMBL" id="CAH9053726.1"/>
    </source>
</evidence>
<dbReference type="SMART" id="SM00448">
    <property type="entry name" value="REC"/>
    <property type="match status" value="1"/>
</dbReference>
<keyword evidence="9 13" id="KW-1133">Transmembrane helix</keyword>
<dbReference type="Gene3D" id="1.20.120.160">
    <property type="entry name" value="HPT domain"/>
    <property type="match status" value="1"/>
</dbReference>
<dbReference type="PANTHER" id="PTHR45339:SF1">
    <property type="entry name" value="HYBRID SIGNAL TRANSDUCTION HISTIDINE KINASE J"/>
    <property type="match status" value="1"/>
</dbReference>
<organism evidence="16 17">
    <name type="scientific">Pseudoalteromonas haloplanktis</name>
    <name type="common">Alteromonas haloplanktis</name>
    <dbReference type="NCBI Taxonomy" id="228"/>
    <lineage>
        <taxon>Bacteria</taxon>
        <taxon>Pseudomonadati</taxon>
        <taxon>Pseudomonadota</taxon>
        <taxon>Gammaproteobacteria</taxon>
        <taxon>Alteromonadales</taxon>
        <taxon>Pseudoalteromonadaceae</taxon>
        <taxon>Pseudoalteromonas</taxon>
    </lineage>
</organism>
<dbReference type="SMART" id="SM00388">
    <property type="entry name" value="HisKA"/>
    <property type="match status" value="1"/>
</dbReference>
<dbReference type="AlphaFoldDB" id="A0A9W4QU62"/>
<dbReference type="Gene3D" id="1.10.287.130">
    <property type="match status" value="1"/>
</dbReference>
<dbReference type="InterPro" id="IPR036890">
    <property type="entry name" value="HATPase_C_sf"/>
</dbReference>
<evidence type="ECO:0000256" key="5">
    <source>
        <dbReference type="ARBA" id="ARBA00022553"/>
    </source>
</evidence>
<feature type="transmembrane region" description="Helical" evidence="13">
    <location>
        <begin position="77"/>
        <end position="98"/>
    </location>
</feature>
<dbReference type="Pfam" id="PF02518">
    <property type="entry name" value="HATPase_c"/>
    <property type="match status" value="1"/>
</dbReference>
<evidence type="ECO:0000256" key="12">
    <source>
        <dbReference type="PROSITE-ProRule" id="PRU00169"/>
    </source>
</evidence>
<feature type="transmembrane region" description="Helical" evidence="13">
    <location>
        <begin position="20"/>
        <end position="39"/>
    </location>
</feature>
<dbReference type="InterPro" id="IPR005467">
    <property type="entry name" value="His_kinase_dom"/>
</dbReference>
<protein>
    <recommendedName>
        <fullName evidence="3">histidine kinase</fullName>
        <ecNumber evidence="3">2.7.13.3</ecNumber>
    </recommendedName>
</protein>
<dbReference type="InterPro" id="IPR001789">
    <property type="entry name" value="Sig_transdc_resp-reg_receiver"/>
</dbReference>
<feature type="domain" description="Histidine kinase" evidence="14">
    <location>
        <begin position="252"/>
        <end position="471"/>
    </location>
</feature>
<dbReference type="InterPro" id="IPR003661">
    <property type="entry name" value="HisK_dim/P_dom"/>
</dbReference>
<dbReference type="PANTHER" id="PTHR45339">
    <property type="entry name" value="HYBRID SIGNAL TRANSDUCTION HISTIDINE KINASE J"/>
    <property type="match status" value="1"/>
</dbReference>
<evidence type="ECO:0000256" key="13">
    <source>
        <dbReference type="SAM" id="Phobius"/>
    </source>
</evidence>
<keyword evidence="8" id="KW-0067">ATP-binding</keyword>
<dbReference type="GO" id="GO:0005886">
    <property type="term" value="C:plasma membrane"/>
    <property type="evidence" value="ECO:0007669"/>
    <property type="project" value="UniProtKB-SubCell"/>
</dbReference>
<feature type="transmembrane region" description="Helical" evidence="13">
    <location>
        <begin position="167"/>
        <end position="186"/>
    </location>
</feature>